<feature type="transmembrane region" description="Helical" evidence="1">
    <location>
        <begin position="147"/>
        <end position="171"/>
    </location>
</feature>
<dbReference type="EMBL" id="CAJMXA010003670">
    <property type="protein sequence ID" value="CAE6510329.1"/>
    <property type="molecule type" value="Genomic_DNA"/>
</dbReference>
<reference evidence="3" key="1">
    <citation type="submission" date="2021-01" db="EMBL/GenBank/DDBJ databases">
        <authorList>
            <person name="Kaushik A."/>
        </authorList>
    </citation>
    <scope>NUCLEOTIDE SEQUENCE</scope>
    <source>
        <strain evidence="3">AG6-10EEA</strain>
    </source>
</reference>
<dbReference type="AlphaFoldDB" id="A0A8H3HF84"/>
<feature type="transmembrane region" description="Helical" evidence="1">
    <location>
        <begin position="177"/>
        <end position="194"/>
    </location>
</feature>
<evidence type="ECO:0000256" key="1">
    <source>
        <dbReference type="SAM" id="Phobius"/>
    </source>
</evidence>
<proteinExistence type="predicted"/>
<evidence type="ECO:0000313" key="3">
    <source>
        <dbReference type="EMBL" id="CAE6510329.1"/>
    </source>
</evidence>
<gene>
    <name evidence="3" type="ORF">RDB_LOCUS126572</name>
</gene>
<feature type="transmembrane region" description="Helical" evidence="1">
    <location>
        <begin position="247"/>
        <end position="268"/>
    </location>
</feature>
<evidence type="ECO:0000313" key="4">
    <source>
        <dbReference type="Proteomes" id="UP000663853"/>
    </source>
</evidence>
<protein>
    <recommendedName>
        <fullName evidence="2">DUF6535 domain-containing protein</fullName>
    </recommendedName>
</protein>
<keyword evidence="1" id="KW-1133">Transmembrane helix</keyword>
<dbReference type="Pfam" id="PF20153">
    <property type="entry name" value="DUF6535"/>
    <property type="match status" value="1"/>
</dbReference>
<organism evidence="3 4">
    <name type="scientific">Rhizoctonia solani</name>
    <dbReference type="NCBI Taxonomy" id="456999"/>
    <lineage>
        <taxon>Eukaryota</taxon>
        <taxon>Fungi</taxon>
        <taxon>Dikarya</taxon>
        <taxon>Basidiomycota</taxon>
        <taxon>Agaricomycotina</taxon>
        <taxon>Agaricomycetes</taxon>
        <taxon>Cantharellales</taxon>
        <taxon>Ceratobasidiaceae</taxon>
        <taxon>Rhizoctonia</taxon>
    </lineage>
</organism>
<dbReference type="Proteomes" id="UP000663853">
    <property type="component" value="Unassembled WGS sequence"/>
</dbReference>
<evidence type="ECO:0000259" key="2">
    <source>
        <dbReference type="Pfam" id="PF20153"/>
    </source>
</evidence>
<dbReference type="InterPro" id="IPR045338">
    <property type="entry name" value="DUF6535"/>
</dbReference>
<keyword evidence="1" id="KW-0812">Transmembrane</keyword>
<accession>A0A8H3HF84</accession>
<feature type="domain" description="DUF6535" evidence="2">
    <location>
        <begin position="15"/>
        <end position="171"/>
    </location>
</feature>
<feature type="transmembrane region" description="Helical" evidence="1">
    <location>
        <begin position="12"/>
        <end position="30"/>
    </location>
</feature>
<comment type="caution">
    <text evidence="3">The sequence shown here is derived from an EMBL/GenBank/DDBJ whole genome shotgun (WGS) entry which is preliminary data.</text>
</comment>
<name>A0A8H3HF84_9AGAM</name>
<keyword evidence="1" id="KW-0472">Membrane</keyword>
<feature type="transmembrane region" description="Helical" evidence="1">
    <location>
        <begin position="91"/>
        <end position="110"/>
    </location>
</feature>
<sequence length="846" mass="92595">MLPFYQPALAECWSAVFAALFSAVSTAFLIESSGMLKQDPNDVSAAALVAISQALGVLTNSSLTNQTQSTPTKQNVTTLFDPSNTAVIVNALWYLSLSLSIATSFLAMLAKDWCHSFASNRTGHAWDQAHRRQRKWIMIERWKMQELIVILPSLIYLSLLLFAIGLCFYVWDLHQTTAIPVICVARAAFAFYVWSSITASTVEFFPYTTVVSRILLSEFASLQHQNACKLAMLASTAIHAILSKLGILAKLVGSSILYLIKFLVVAFVRLALKLLYFLTIVLCARWVFFGAFDIGSGTIPPLLALDMMCSGLTKKITETMERKTADFVGTTGSIGDAKVRFIIKLTQSKESSVTQDHITSLALRWLIQHCETPNSVAIALQAIAGASHRIPRQPLILCQATLQILRRLVASSPDIGVTSDTYVRALKVLGSHPLLGPGNKESGHTDDIEVLIWDLKSAHEKQIVDLIQDMEFIPTEDNLTALSIGNAAASHGLRLLKGGGKNAAKTMTRIHVLLKKHMGSGVDSKHLHPAAFQSIINAAVLMASCSTNSPLSSALVELCMKYCNNLCIGQDSQPLKTDMGSGNTVGLAICVLLHRRQRVNSASQLVLNVNACVQGVAHALMDSYFGGQAYQQKLFWAVCLESLSHSDWTGFSSRADEYWPLKKWCEACLPEFISQLSDAQLPMGDEDSIRNQNFAFLKAINQVYDIAGLSAPHDFSGSTTPANFATKALPAPLYVIAARVTCLARSDVQQTLGKRLFSNFCFPKLSFELVGYLEDRSSVGGAPTPGLISLLSTTFKNAKSNLRARHFATTQLWLLLHLAGDSSTNNQIWLWRGLEADSILDIKKRA</sequence>
<feature type="transmembrane region" description="Helical" evidence="1">
    <location>
        <begin position="274"/>
        <end position="292"/>
    </location>
</feature>